<comment type="similarity">
    <text evidence="2 6">Belongs to the peroxisomal membrane protein PXMP2/4 family.</text>
</comment>
<reference evidence="7" key="1">
    <citation type="submission" date="2020-06" db="EMBL/GenBank/DDBJ databases">
        <authorList>
            <person name="Li T."/>
            <person name="Hu X."/>
            <person name="Zhang T."/>
            <person name="Song X."/>
            <person name="Zhang H."/>
            <person name="Dai N."/>
            <person name="Sheng W."/>
            <person name="Hou X."/>
            <person name="Wei L."/>
        </authorList>
    </citation>
    <scope>NUCLEOTIDE SEQUENCE</scope>
    <source>
        <strain evidence="7">KEN8</strain>
        <tissue evidence="7">Leaf</tissue>
    </source>
</reference>
<evidence type="ECO:0000256" key="5">
    <source>
        <dbReference type="ARBA" id="ARBA00023136"/>
    </source>
</evidence>
<evidence type="ECO:0000313" key="7">
    <source>
        <dbReference type="EMBL" id="KAL0376062.1"/>
    </source>
</evidence>
<sequence>MAAAAAALTKNGHLKAYLRHHSLHRFLQQSTKHSIPDPPVSAQKKMGNHLGHQFQQSKWCSPFPHFISRKTKELQFSAPTIISSIFSSRVSSSSSPKLGLVGWYLGMIQTRPIATKSITSAFIYTAADLTSQTITAENSEGYDLVRTLRMAGYGLLIIGPSLHYWFNLVSRVFPKRDLLSTFKKMALGQTVYGPTAATVFFSVNAALQGESCSEIVARLKRDLIPTLISGIMYWPVCDFVTFRFVPVHLQGNGFCFSTMTASGEQFVFVSMDSLPDLHGELSKIPATLFTTTSVKLANKTFSPDLQMVLEFTTLVQCVKVLEYNYRQQ</sequence>
<evidence type="ECO:0000256" key="4">
    <source>
        <dbReference type="ARBA" id="ARBA00022989"/>
    </source>
</evidence>
<dbReference type="AlphaFoldDB" id="A0AAW2R770"/>
<dbReference type="GO" id="GO:0005737">
    <property type="term" value="C:cytoplasm"/>
    <property type="evidence" value="ECO:0007669"/>
    <property type="project" value="TreeGrafter"/>
</dbReference>
<keyword evidence="5" id="KW-0472">Membrane</keyword>
<reference evidence="7" key="2">
    <citation type="journal article" date="2024" name="Plant">
        <title>Genomic evolution and insights into agronomic trait innovations of Sesamum species.</title>
        <authorList>
            <person name="Miao H."/>
            <person name="Wang L."/>
            <person name="Qu L."/>
            <person name="Liu H."/>
            <person name="Sun Y."/>
            <person name="Le M."/>
            <person name="Wang Q."/>
            <person name="Wei S."/>
            <person name="Zheng Y."/>
            <person name="Lin W."/>
            <person name="Duan Y."/>
            <person name="Cao H."/>
            <person name="Xiong S."/>
            <person name="Wang X."/>
            <person name="Wei L."/>
            <person name="Li C."/>
            <person name="Ma Q."/>
            <person name="Ju M."/>
            <person name="Zhao R."/>
            <person name="Li G."/>
            <person name="Mu C."/>
            <person name="Tian Q."/>
            <person name="Mei H."/>
            <person name="Zhang T."/>
            <person name="Gao T."/>
            <person name="Zhang H."/>
        </authorList>
    </citation>
    <scope>NUCLEOTIDE SEQUENCE</scope>
    <source>
        <strain evidence="7">KEN8</strain>
    </source>
</reference>
<evidence type="ECO:0000256" key="6">
    <source>
        <dbReference type="RuleBase" id="RU363053"/>
    </source>
</evidence>
<comment type="subcellular location">
    <subcellularLocation>
        <location evidence="1">Membrane</location>
        <topology evidence="1">Multi-pass membrane protein</topology>
    </subcellularLocation>
</comment>
<organism evidence="7">
    <name type="scientific">Sesamum calycinum</name>
    <dbReference type="NCBI Taxonomy" id="2727403"/>
    <lineage>
        <taxon>Eukaryota</taxon>
        <taxon>Viridiplantae</taxon>
        <taxon>Streptophyta</taxon>
        <taxon>Embryophyta</taxon>
        <taxon>Tracheophyta</taxon>
        <taxon>Spermatophyta</taxon>
        <taxon>Magnoliopsida</taxon>
        <taxon>eudicotyledons</taxon>
        <taxon>Gunneridae</taxon>
        <taxon>Pentapetalae</taxon>
        <taxon>asterids</taxon>
        <taxon>lamiids</taxon>
        <taxon>Lamiales</taxon>
        <taxon>Pedaliaceae</taxon>
        <taxon>Sesamum</taxon>
    </lineage>
</organism>
<dbReference type="PANTHER" id="PTHR11266">
    <property type="entry name" value="PEROXISOMAL MEMBRANE PROTEIN 2, PXMP2 MPV17"/>
    <property type="match status" value="1"/>
</dbReference>
<name>A0AAW2R770_9LAMI</name>
<evidence type="ECO:0000256" key="3">
    <source>
        <dbReference type="ARBA" id="ARBA00022692"/>
    </source>
</evidence>
<evidence type="ECO:0000256" key="1">
    <source>
        <dbReference type="ARBA" id="ARBA00004141"/>
    </source>
</evidence>
<gene>
    <name evidence="7" type="ORF">Scaly_0723800</name>
</gene>
<dbReference type="InterPro" id="IPR007248">
    <property type="entry name" value="Mpv17_PMP22"/>
</dbReference>
<dbReference type="PANTHER" id="PTHR11266:SF18">
    <property type="entry name" value="OS12G0508100 PROTEIN"/>
    <property type="match status" value="1"/>
</dbReference>
<protein>
    <submittedName>
        <fullName evidence="7">PXMP2/4 family protein 4</fullName>
    </submittedName>
</protein>
<dbReference type="Pfam" id="PF04117">
    <property type="entry name" value="Mpv17_PMP22"/>
    <property type="match status" value="1"/>
</dbReference>
<accession>A0AAW2R770</accession>
<proteinExistence type="inferred from homology"/>
<comment type="caution">
    <text evidence="7">The sequence shown here is derived from an EMBL/GenBank/DDBJ whole genome shotgun (WGS) entry which is preliminary data.</text>
</comment>
<dbReference type="GO" id="GO:0016020">
    <property type="term" value="C:membrane"/>
    <property type="evidence" value="ECO:0007669"/>
    <property type="project" value="UniProtKB-SubCell"/>
</dbReference>
<dbReference type="EMBL" id="JACGWM010000004">
    <property type="protein sequence ID" value="KAL0376062.1"/>
    <property type="molecule type" value="Genomic_DNA"/>
</dbReference>
<keyword evidence="3" id="KW-0812">Transmembrane</keyword>
<keyword evidence="4" id="KW-1133">Transmembrane helix</keyword>
<evidence type="ECO:0000256" key="2">
    <source>
        <dbReference type="ARBA" id="ARBA00006824"/>
    </source>
</evidence>